<dbReference type="Proteomes" id="UP000046947">
    <property type="component" value="Unassembled WGS sequence"/>
</dbReference>
<evidence type="ECO:0000313" key="6">
    <source>
        <dbReference type="Proteomes" id="UP000039217"/>
    </source>
</evidence>
<dbReference type="EMBL" id="CNGE01000728">
    <property type="protein sequence ID" value="CKT26279.1"/>
    <property type="molecule type" value="Genomic_DNA"/>
</dbReference>
<dbReference type="EMBL" id="CNFU01001227">
    <property type="protein sequence ID" value="CKT19995.1"/>
    <property type="molecule type" value="Genomic_DNA"/>
</dbReference>
<dbReference type="Proteomes" id="UP000048948">
    <property type="component" value="Unassembled WGS sequence"/>
</dbReference>
<evidence type="ECO:0000313" key="2">
    <source>
        <dbReference type="EMBL" id="CKT19995.1"/>
    </source>
</evidence>
<evidence type="ECO:0000313" key="9">
    <source>
        <dbReference type="Proteomes" id="UP000048948"/>
    </source>
</evidence>
<sequence length="101" mass="10329">MPRQVADLGGQVDHLLGDAVNVVGLPGPVADLLAPRVLLARREAQGAGHVTHRAAPPVGDDVGDLGGVVAAVFVVDVLDDLFALIRLDVDVDVGWPVAGGR</sequence>
<evidence type="ECO:0000313" key="4">
    <source>
        <dbReference type="EMBL" id="CNV50187.1"/>
    </source>
</evidence>
<dbReference type="EMBL" id="CFOH01000828">
    <property type="protein sequence ID" value="CFE70796.1"/>
    <property type="molecule type" value="Genomic_DNA"/>
</dbReference>
<dbReference type="AlphaFoldDB" id="A0A654TS37"/>
<protein>
    <submittedName>
        <fullName evidence="1">Uncharacterized protein</fullName>
    </submittedName>
</protein>
<evidence type="ECO:0000313" key="10">
    <source>
        <dbReference type="Proteomes" id="UP000049023"/>
    </source>
</evidence>
<name>A0A654TS37_MYCTX</name>
<gene>
    <name evidence="4" type="ORF">ERS007661_02549</name>
    <name evidence="5" type="ORF">ERS007679_03420</name>
    <name evidence="1" type="ORF">ERS007688_03629</name>
    <name evidence="3" type="ORF">ERS027646_03246</name>
    <name evidence="2" type="ORF">ERS027661_04055</name>
</gene>
<dbReference type="Proteomes" id="UP000039217">
    <property type="component" value="Unassembled WGS sequence"/>
</dbReference>
<evidence type="ECO:0000313" key="7">
    <source>
        <dbReference type="Proteomes" id="UP000045842"/>
    </source>
</evidence>
<dbReference type="EMBL" id="CSAD01000619">
    <property type="protein sequence ID" value="COW22778.1"/>
    <property type="molecule type" value="Genomic_DNA"/>
</dbReference>
<dbReference type="EMBL" id="CQQC01000917">
    <property type="protein sequence ID" value="CNV50187.1"/>
    <property type="molecule type" value="Genomic_DNA"/>
</dbReference>
<dbReference type="Proteomes" id="UP000049023">
    <property type="component" value="Unassembled WGS sequence"/>
</dbReference>
<evidence type="ECO:0000313" key="8">
    <source>
        <dbReference type="Proteomes" id="UP000046947"/>
    </source>
</evidence>
<dbReference type="Proteomes" id="UP000045842">
    <property type="component" value="Unassembled WGS sequence"/>
</dbReference>
<evidence type="ECO:0000313" key="3">
    <source>
        <dbReference type="EMBL" id="CKT26279.1"/>
    </source>
</evidence>
<accession>A0A654TS37</accession>
<organism evidence="1 8">
    <name type="scientific">Mycobacterium tuberculosis</name>
    <dbReference type="NCBI Taxonomy" id="1773"/>
    <lineage>
        <taxon>Bacteria</taxon>
        <taxon>Bacillati</taxon>
        <taxon>Actinomycetota</taxon>
        <taxon>Actinomycetes</taxon>
        <taxon>Mycobacteriales</taxon>
        <taxon>Mycobacteriaceae</taxon>
        <taxon>Mycobacterium</taxon>
        <taxon>Mycobacterium tuberculosis complex</taxon>
    </lineage>
</organism>
<reference evidence="6 7" key="1">
    <citation type="submission" date="2015-03" db="EMBL/GenBank/DDBJ databases">
        <authorList>
            <consortium name="Pathogen Informatics"/>
        </authorList>
    </citation>
    <scope>NUCLEOTIDE SEQUENCE [LARGE SCALE GENOMIC DNA]</scope>
    <source>
        <strain evidence="3 9">Bir 172</strain>
        <strain evidence="2 10">Bir 187</strain>
        <strain evidence="4 6">D00501624</strain>
        <strain evidence="5 7">G09801536</strain>
        <strain evidence="1 8">H09601792</strain>
    </source>
</reference>
<evidence type="ECO:0000313" key="1">
    <source>
        <dbReference type="EMBL" id="CFE70796.1"/>
    </source>
</evidence>
<proteinExistence type="predicted"/>
<evidence type="ECO:0000313" key="5">
    <source>
        <dbReference type="EMBL" id="COW22778.1"/>
    </source>
</evidence>